<evidence type="ECO:0000256" key="3">
    <source>
        <dbReference type="ARBA" id="ARBA00023125"/>
    </source>
</evidence>
<dbReference type="InterPro" id="IPR013324">
    <property type="entry name" value="RNA_pol_sigma_r3/r4-like"/>
</dbReference>
<dbReference type="InterPro" id="IPR007624">
    <property type="entry name" value="RNA_pol_sigma70_r3"/>
</dbReference>
<keyword evidence="1 5" id="KW-0805">Transcription regulation</keyword>
<name>A0A1M4TFK3_9FIRM</name>
<dbReference type="PIRSF" id="PIRSF000770">
    <property type="entry name" value="RNA_pol_sigma-SigE/K"/>
    <property type="match status" value="1"/>
</dbReference>
<evidence type="ECO:0000256" key="5">
    <source>
        <dbReference type="RuleBase" id="RU362124"/>
    </source>
</evidence>
<keyword evidence="8" id="KW-0966">Cell projection</keyword>
<evidence type="ECO:0000256" key="2">
    <source>
        <dbReference type="ARBA" id="ARBA00023082"/>
    </source>
</evidence>
<dbReference type="NCBIfam" id="TIGR02479">
    <property type="entry name" value="FliA_WhiG"/>
    <property type="match status" value="1"/>
</dbReference>
<keyword evidence="4 5" id="KW-0804">Transcription</keyword>
<dbReference type="GO" id="GO:0016987">
    <property type="term" value="F:sigma factor activity"/>
    <property type="evidence" value="ECO:0007669"/>
    <property type="project" value="UniProtKB-KW"/>
</dbReference>
<feature type="domain" description="RNA polymerase sigma-70" evidence="6">
    <location>
        <begin position="56"/>
        <end position="69"/>
    </location>
</feature>
<evidence type="ECO:0000313" key="8">
    <source>
        <dbReference type="EMBL" id="SHE43243.1"/>
    </source>
</evidence>
<dbReference type="PANTHER" id="PTHR30385:SF7">
    <property type="entry name" value="RNA POLYMERASE SIGMA FACTOR FLIA"/>
    <property type="match status" value="1"/>
</dbReference>
<keyword evidence="9" id="KW-1185">Reference proteome</keyword>
<dbReference type="PANTHER" id="PTHR30385">
    <property type="entry name" value="SIGMA FACTOR F FLAGELLAR"/>
    <property type="match status" value="1"/>
</dbReference>
<dbReference type="Proteomes" id="UP000184404">
    <property type="component" value="Unassembled WGS sequence"/>
</dbReference>
<evidence type="ECO:0000259" key="7">
    <source>
        <dbReference type="PROSITE" id="PS00716"/>
    </source>
</evidence>
<dbReference type="SUPFAM" id="SSF88946">
    <property type="entry name" value="Sigma2 domain of RNA polymerase sigma factors"/>
    <property type="match status" value="1"/>
</dbReference>
<dbReference type="EMBL" id="FQUG01000002">
    <property type="protein sequence ID" value="SHE43243.1"/>
    <property type="molecule type" value="Genomic_DNA"/>
</dbReference>
<feature type="domain" description="RNA polymerase sigma-70" evidence="7">
    <location>
        <begin position="212"/>
        <end position="238"/>
    </location>
</feature>
<dbReference type="InterPro" id="IPR000943">
    <property type="entry name" value="RNA_pol_sigma70"/>
</dbReference>
<dbReference type="CDD" id="cd06171">
    <property type="entry name" value="Sigma70_r4"/>
    <property type="match status" value="1"/>
</dbReference>
<proteinExistence type="inferred from homology"/>
<accession>A0A1M4TFK3</accession>
<evidence type="ECO:0000256" key="1">
    <source>
        <dbReference type="ARBA" id="ARBA00023015"/>
    </source>
</evidence>
<evidence type="ECO:0000256" key="4">
    <source>
        <dbReference type="ARBA" id="ARBA00023163"/>
    </source>
</evidence>
<dbReference type="SUPFAM" id="SSF88659">
    <property type="entry name" value="Sigma3 and sigma4 domains of RNA polymerase sigma factors"/>
    <property type="match status" value="2"/>
</dbReference>
<dbReference type="InterPro" id="IPR007627">
    <property type="entry name" value="RNA_pol_sigma70_r2"/>
</dbReference>
<evidence type="ECO:0000259" key="6">
    <source>
        <dbReference type="PROSITE" id="PS00715"/>
    </source>
</evidence>
<dbReference type="GO" id="GO:0003677">
    <property type="term" value="F:DNA binding"/>
    <property type="evidence" value="ECO:0007669"/>
    <property type="project" value="UniProtKB-KW"/>
</dbReference>
<dbReference type="NCBIfam" id="TIGR02937">
    <property type="entry name" value="sigma70-ECF"/>
    <property type="match status" value="1"/>
</dbReference>
<reference evidence="8 9" key="1">
    <citation type="submission" date="2016-11" db="EMBL/GenBank/DDBJ databases">
        <authorList>
            <person name="Jaros S."/>
            <person name="Januszkiewicz K."/>
            <person name="Wedrychowicz H."/>
        </authorList>
    </citation>
    <scope>NUCLEOTIDE SEQUENCE [LARGE SCALE GENOMIC DNA]</scope>
    <source>
        <strain evidence="8 9">DSM 10502</strain>
    </source>
</reference>
<dbReference type="InterPro" id="IPR013325">
    <property type="entry name" value="RNA_pol_sigma_r2"/>
</dbReference>
<dbReference type="Gene3D" id="1.10.1740.10">
    <property type="match status" value="1"/>
</dbReference>
<dbReference type="Pfam" id="PF04545">
    <property type="entry name" value="Sigma70_r4"/>
    <property type="match status" value="1"/>
</dbReference>
<dbReference type="PROSITE" id="PS00716">
    <property type="entry name" value="SIGMA70_2"/>
    <property type="match status" value="1"/>
</dbReference>
<organism evidence="8 9">
    <name type="scientific">Schwartzia succinivorans DSM 10502</name>
    <dbReference type="NCBI Taxonomy" id="1123243"/>
    <lineage>
        <taxon>Bacteria</taxon>
        <taxon>Bacillati</taxon>
        <taxon>Bacillota</taxon>
        <taxon>Negativicutes</taxon>
        <taxon>Selenomonadales</taxon>
        <taxon>Selenomonadaceae</taxon>
        <taxon>Schwartzia</taxon>
    </lineage>
</organism>
<dbReference type="Pfam" id="PF04539">
    <property type="entry name" value="Sigma70_r3"/>
    <property type="match status" value="1"/>
</dbReference>
<gene>
    <name evidence="8" type="ORF">SAMN02745190_00464</name>
</gene>
<keyword evidence="2 5" id="KW-0731">Sigma factor</keyword>
<keyword evidence="3 5" id="KW-0238">DNA-binding</keyword>
<keyword evidence="8" id="KW-0969">Cilium</keyword>
<dbReference type="InterPro" id="IPR014284">
    <property type="entry name" value="RNA_pol_sigma-70_dom"/>
</dbReference>
<protein>
    <recommendedName>
        <fullName evidence="5">RNA polymerase sigma factor</fullName>
    </recommendedName>
</protein>
<dbReference type="Pfam" id="PF04542">
    <property type="entry name" value="Sigma70_r2"/>
    <property type="match status" value="1"/>
</dbReference>
<dbReference type="AlphaFoldDB" id="A0A1M4TFK3"/>
<dbReference type="PRINTS" id="PR00046">
    <property type="entry name" value="SIGMA70FCT"/>
</dbReference>
<dbReference type="GO" id="GO:0006352">
    <property type="term" value="P:DNA-templated transcription initiation"/>
    <property type="evidence" value="ECO:0007669"/>
    <property type="project" value="InterPro"/>
</dbReference>
<dbReference type="InterPro" id="IPR007630">
    <property type="entry name" value="RNA_pol_sigma70_r4"/>
</dbReference>
<dbReference type="PROSITE" id="PS00715">
    <property type="entry name" value="SIGMA70_1"/>
    <property type="match status" value="1"/>
</dbReference>
<dbReference type="Gene3D" id="1.20.140.160">
    <property type="match status" value="1"/>
</dbReference>
<dbReference type="GO" id="GO:0003899">
    <property type="term" value="F:DNA-directed RNA polymerase activity"/>
    <property type="evidence" value="ECO:0007669"/>
    <property type="project" value="InterPro"/>
</dbReference>
<keyword evidence="8" id="KW-0282">Flagellum</keyword>
<comment type="function">
    <text evidence="5">Sigma factors are initiation factors that promote the attachment of RNA polymerase to specific initiation sites and are then released.</text>
</comment>
<sequence>MGGLEELSTIDSLWLSYKKEHTKEVRDRLVEQYMNLVNIIAGRLAISLPPHVDRDDLISSGFFGLLDAVERYEPDRKNKFETYASVRIRGAMLDYLRSKDWVPTSVRAKIKKYENTVRELEISLGRNASDEEIADAMGITIDELNKTVSQMNVATIIPLDDYIRAETPNDGLESPGANIEKLEMQEILAKAIHRLPEREKQVVSLYYYEELTMKEISLVLHLSEARVCQLHTKAIFRLRGFLARNKENLVD</sequence>
<evidence type="ECO:0000313" key="9">
    <source>
        <dbReference type="Proteomes" id="UP000184404"/>
    </source>
</evidence>
<dbReference type="InterPro" id="IPR012845">
    <property type="entry name" value="RNA_pol_sigma_FliA_WhiG"/>
</dbReference>
<comment type="similarity">
    <text evidence="5">Belongs to the sigma-70 factor family.</text>
</comment>
<dbReference type="NCBIfam" id="NF005413">
    <property type="entry name" value="PRK06986.1"/>
    <property type="match status" value="1"/>
</dbReference>
<dbReference type="STRING" id="1123243.SAMN02745190_00464"/>
<dbReference type="RefSeq" id="WP_407695179.1">
    <property type="nucleotide sequence ID" value="NZ_FQUG01000002.1"/>
</dbReference>